<protein>
    <submittedName>
        <fullName evidence="2">Antitoxin</fullName>
    </submittedName>
</protein>
<gene>
    <name evidence="2" type="ORF">GCM10011322_14520</name>
</gene>
<evidence type="ECO:0000313" key="3">
    <source>
        <dbReference type="Proteomes" id="UP000600449"/>
    </source>
</evidence>
<dbReference type="InterPro" id="IPR036165">
    <property type="entry name" value="YefM-like_sf"/>
</dbReference>
<name>A0A917Q6T1_9HYPH</name>
<organism evidence="2 3">
    <name type="scientific">Salinarimonas ramus</name>
    <dbReference type="NCBI Taxonomy" id="690164"/>
    <lineage>
        <taxon>Bacteria</taxon>
        <taxon>Pseudomonadati</taxon>
        <taxon>Pseudomonadota</taxon>
        <taxon>Alphaproteobacteria</taxon>
        <taxon>Hyphomicrobiales</taxon>
        <taxon>Salinarimonadaceae</taxon>
        <taxon>Salinarimonas</taxon>
    </lineage>
</organism>
<reference evidence="2 3" key="1">
    <citation type="journal article" date="2014" name="Int. J. Syst. Evol. Microbiol.">
        <title>Complete genome sequence of Corynebacterium casei LMG S-19264T (=DSM 44701T), isolated from a smear-ripened cheese.</title>
        <authorList>
            <consortium name="US DOE Joint Genome Institute (JGI-PGF)"/>
            <person name="Walter F."/>
            <person name="Albersmeier A."/>
            <person name="Kalinowski J."/>
            <person name="Ruckert C."/>
        </authorList>
    </citation>
    <scope>NUCLEOTIDE SEQUENCE [LARGE SCALE GENOMIC DNA]</scope>
    <source>
        <strain evidence="2 3">CGMCC 1.9161</strain>
    </source>
</reference>
<dbReference type="SUPFAM" id="SSF143120">
    <property type="entry name" value="YefM-like"/>
    <property type="match status" value="1"/>
</dbReference>
<sequence length="80" mass="8828">MKTVDIKELDAALRLAVEAAASGEHVVITRDGRPLAKLSPLEEAPVKREERIGFLRGRANIPDDFDTAVQDEIAELFEGR</sequence>
<dbReference type="Proteomes" id="UP000600449">
    <property type="component" value="Unassembled WGS sequence"/>
</dbReference>
<accession>A0A917Q6T1</accession>
<keyword evidence="3" id="KW-1185">Reference proteome</keyword>
<comment type="caution">
    <text evidence="2">The sequence shown here is derived from an EMBL/GenBank/DDBJ whole genome shotgun (WGS) entry which is preliminary data.</text>
</comment>
<evidence type="ECO:0000256" key="1">
    <source>
        <dbReference type="ARBA" id="ARBA00009981"/>
    </source>
</evidence>
<dbReference type="RefSeq" id="WP_188911205.1">
    <property type="nucleotide sequence ID" value="NZ_BMMF01000004.1"/>
</dbReference>
<dbReference type="Gene3D" id="3.40.1620.10">
    <property type="entry name" value="YefM-like domain"/>
    <property type="match status" value="1"/>
</dbReference>
<dbReference type="AlphaFoldDB" id="A0A917Q6T1"/>
<comment type="similarity">
    <text evidence="1">Belongs to the phD/YefM antitoxin family.</text>
</comment>
<proteinExistence type="inferred from homology"/>
<dbReference type="EMBL" id="BMMF01000004">
    <property type="protein sequence ID" value="GGK29233.1"/>
    <property type="molecule type" value="Genomic_DNA"/>
</dbReference>
<evidence type="ECO:0000313" key="2">
    <source>
        <dbReference type="EMBL" id="GGK29233.1"/>
    </source>
</evidence>